<organism evidence="1 2">
    <name type="scientific">Coccomyxa subellipsoidea</name>
    <dbReference type="NCBI Taxonomy" id="248742"/>
    <lineage>
        <taxon>Eukaryota</taxon>
        <taxon>Viridiplantae</taxon>
        <taxon>Chlorophyta</taxon>
        <taxon>core chlorophytes</taxon>
        <taxon>Trebouxiophyceae</taxon>
        <taxon>Trebouxiophyceae incertae sedis</taxon>
        <taxon>Coccomyxaceae</taxon>
        <taxon>Coccomyxa</taxon>
    </lineage>
</organism>
<reference evidence="1 2" key="1">
    <citation type="journal article" date="2024" name="Nat. Commun.">
        <title>Phylogenomics reveals the evolutionary origins of lichenization in chlorophyte algae.</title>
        <authorList>
            <person name="Puginier C."/>
            <person name="Libourel C."/>
            <person name="Otte J."/>
            <person name="Skaloud P."/>
            <person name="Haon M."/>
            <person name="Grisel S."/>
            <person name="Petersen M."/>
            <person name="Berrin J.G."/>
            <person name="Delaux P.M."/>
            <person name="Dal Grande F."/>
            <person name="Keller J."/>
        </authorList>
    </citation>
    <scope>NUCLEOTIDE SEQUENCE [LARGE SCALE GENOMIC DNA]</scope>
    <source>
        <strain evidence="1 2">SAG 216-7</strain>
    </source>
</reference>
<comment type="caution">
    <text evidence="1">The sequence shown here is derived from an EMBL/GenBank/DDBJ whole genome shotgun (WGS) entry which is preliminary data.</text>
</comment>
<evidence type="ECO:0000313" key="1">
    <source>
        <dbReference type="EMBL" id="KAK9906338.1"/>
    </source>
</evidence>
<accession>A0ABR2YJ18</accession>
<dbReference type="EMBL" id="JALJOT010000010">
    <property type="protein sequence ID" value="KAK9906338.1"/>
    <property type="molecule type" value="Genomic_DNA"/>
</dbReference>
<keyword evidence="2" id="KW-1185">Reference proteome</keyword>
<evidence type="ECO:0000313" key="2">
    <source>
        <dbReference type="Proteomes" id="UP001491310"/>
    </source>
</evidence>
<name>A0ABR2YJ18_9CHLO</name>
<gene>
    <name evidence="1" type="ORF">WJX75_000219</name>
</gene>
<sequence length="176" mass="20203">MKVELDFSKVQYSWLFLDEALKTLPDELPEDPTAEELKAVDDKIKRFLQCTGREFEYTTYLGGSATAFIETQNKWLRSLKVPHAKVQRLRGNVNGEQERLPMHFFLQAALLYGKEQPDLSTYTEDQWNKLQRQLTVLIQRWGAVSGGDPISTTSIIKVHTVSDPAKVEPGKTYRLE</sequence>
<dbReference type="Proteomes" id="UP001491310">
    <property type="component" value="Unassembled WGS sequence"/>
</dbReference>
<protein>
    <submittedName>
        <fullName evidence="1">Uncharacterized protein</fullName>
    </submittedName>
</protein>
<proteinExistence type="predicted"/>